<dbReference type="EMBL" id="ML987194">
    <property type="protein sequence ID" value="KAF2250352.1"/>
    <property type="molecule type" value="Genomic_DNA"/>
</dbReference>
<dbReference type="AlphaFoldDB" id="A0A6A6IKH0"/>
<gene>
    <name evidence="2" type="ORF">BU26DRAFT_594169</name>
</gene>
<dbReference type="RefSeq" id="XP_033685356.1">
    <property type="nucleotide sequence ID" value="XM_033834896.1"/>
</dbReference>
<dbReference type="SUPFAM" id="SSF56112">
    <property type="entry name" value="Protein kinase-like (PK-like)"/>
    <property type="match status" value="1"/>
</dbReference>
<dbReference type="GeneID" id="54588226"/>
<evidence type="ECO:0000313" key="3">
    <source>
        <dbReference type="Proteomes" id="UP000800094"/>
    </source>
</evidence>
<evidence type="ECO:0000313" key="2">
    <source>
        <dbReference type="EMBL" id="KAF2250352.1"/>
    </source>
</evidence>
<accession>A0A6A6IKH0</accession>
<proteinExistence type="predicted"/>
<dbReference type="InterPro" id="IPR011009">
    <property type="entry name" value="Kinase-like_dom_sf"/>
</dbReference>
<name>A0A6A6IKH0_9PLEO</name>
<dbReference type="PROSITE" id="PS50011">
    <property type="entry name" value="PROTEIN_KINASE_DOM"/>
    <property type="match status" value="1"/>
</dbReference>
<feature type="non-terminal residue" evidence="2">
    <location>
        <position position="1"/>
    </location>
</feature>
<keyword evidence="3" id="KW-1185">Reference proteome</keyword>
<organism evidence="2 3">
    <name type="scientific">Trematosphaeria pertusa</name>
    <dbReference type="NCBI Taxonomy" id="390896"/>
    <lineage>
        <taxon>Eukaryota</taxon>
        <taxon>Fungi</taxon>
        <taxon>Dikarya</taxon>
        <taxon>Ascomycota</taxon>
        <taxon>Pezizomycotina</taxon>
        <taxon>Dothideomycetes</taxon>
        <taxon>Pleosporomycetidae</taxon>
        <taxon>Pleosporales</taxon>
        <taxon>Massarineae</taxon>
        <taxon>Trematosphaeriaceae</taxon>
        <taxon>Trematosphaeria</taxon>
    </lineage>
</organism>
<evidence type="ECO:0000259" key="1">
    <source>
        <dbReference type="PROSITE" id="PS50011"/>
    </source>
</evidence>
<dbReference type="GO" id="GO:0004672">
    <property type="term" value="F:protein kinase activity"/>
    <property type="evidence" value="ECO:0007669"/>
    <property type="project" value="InterPro"/>
</dbReference>
<dbReference type="Gene3D" id="1.10.510.10">
    <property type="entry name" value="Transferase(Phosphotransferase) domain 1"/>
    <property type="match status" value="1"/>
</dbReference>
<reference evidence="2" key="1">
    <citation type="journal article" date="2020" name="Stud. Mycol.">
        <title>101 Dothideomycetes genomes: a test case for predicting lifestyles and emergence of pathogens.</title>
        <authorList>
            <person name="Haridas S."/>
            <person name="Albert R."/>
            <person name="Binder M."/>
            <person name="Bloem J."/>
            <person name="Labutti K."/>
            <person name="Salamov A."/>
            <person name="Andreopoulos B."/>
            <person name="Baker S."/>
            <person name="Barry K."/>
            <person name="Bills G."/>
            <person name="Bluhm B."/>
            <person name="Cannon C."/>
            <person name="Castanera R."/>
            <person name="Culley D."/>
            <person name="Daum C."/>
            <person name="Ezra D."/>
            <person name="Gonzalez J."/>
            <person name="Henrissat B."/>
            <person name="Kuo A."/>
            <person name="Liang C."/>
            <person name="Lipzen A."/>
            <person name="Lutzoni F."/>
            <person name="Magnuson J."/>
            <person name="Mondo S."/>
            <person name="Nolan M."/>
            <person name="Ohm R."/>
            <person name="Pangilinan J."/>
            <person name="Park H.-J."/>
            <person name="Ramirez L."/>
            <person name="Alfaro M."/>
            <person name="Sun H."/>
            <person name="Tritt A."/>
            <person name="Yoshinaga Y."/>
            <person name="Zwiers L.-H."/>
            <person name="Turgeon B."/>
            <person name="Goodwin S."/>
            <person name="Spatafora J."/>
            <person name="Crous P."/>
            <person name="Grigoriev I."/>
        </authorList>
    </citation>
    <scope>NUCLEOTIDE SEQUENCE</scope>
    <source>
        <strain evidence="2">CBS 122368</strain>
    </source>
</reference>
<dbReference type="GO" id="GO:0005524">
    <property type="term" value="F:ATP binding"/>
    <property type="evidence" value="ECO:0007669"/>
    <property type="project" value="InterPro"/>
</dbReference>
<protein>
    <recommendedName>
        <fullName evidence="1">Protein kinase domain-containing protein</fullName>
    </recommendedName>
</protein>
<sequence>KDRHNLALSNTPFFPGFWPVTLSQNRPQTSLPSHIMGEDIPTNLHPFLAEFFKNYITVGMINDRGLTGLTCYCLRQKDAASVSADEIHKLRQKLLAVKIPKVASDGNRKMIANEVRSLEAVRASFESLPGDASARRNFLPTVDFEKSSSKEDDANSKVSWFVMGTVEPSITLTNFFTELKKVADDAMLEYFRAHVFLESLHMLEHLHNTCGVAHGDFYQNNLLVEIPPKEASDRRHSFPPIRVIDFDRAVYGNGNEEAKASALRRDLTGMFKAVNDLLPPKEELAYARAQDGRSERLRRWDNELQVYNSIVAEVPSVVKTGIAEVRDALEAIAIGVREEAGADCVRKFYDAADRIAEMGVTVANKRLRHAVEECQS</sequence>
<dbReference type="Proteomes" id="UP000800094">
    <property type="component" value="Unassembled WGS sequence"/>
</dbReference>
<feature type="domain" description="Protein kinase" evidence="1">
    <location>
        <begin position="56"/>
        <end position="376"/>
    </location>
</feature>
<dbReference type="InterPro" id="IPR000719">
    <property type="entry name" value="Prot_kinase_dom"/>
</dbReference>